<dbReference type="InterPro" id="IPR011011">
    <property type="entry name" value="Znf_FYVE_PHD"/>
</dbReference>
<dbReference type="SUPFAM" id="SSF46689">
    <property type="entry name" value="Homeodomain-like"/>
    <property type="match status" value="1"/>
</dbReference>
<dbReference type="OrthoDB" id="608866at2759"/>
<evidence type="ECO:0000259" key="7">
    <source>
        <dbReference type="PROSITE" id="PS50090"/>
    </source>
</evidence>
<dbReference type="PROSITE" id="PS50090">
    <property type="entry name" value="MYB_LIKE"/>
    <property type="match status" value="1"/>
</dbReference>
<dbReference type="InterPro" id="IPR017930">
    <property type="entry name" value="Myb_dom"/>
</dbReference>
<dbReference type="Gene3D" id="3.30.40.10">
    <property type="entry name" value="Zinc/RING finger domain, C3HC4 (zinc finger)"/>
    <property type="match status" value="1"/>
</dbReference>
<comment type="subcellular location">
    <subcellularLocation>
        <location evidence="1">Nucleus</location>
    </subcellularLocation>
</comment>
<dbReference type="InterPro" id="IPR044597">
    <property type="entry name" value="SMH1-6"/>
</dbReference>
<dbReference type="SMART" id="SM00717">
    <property type="entry name" value="SANT"/>
    <property type="match status" value="1"/>
</dbReference>
<evidence type="ECO:0000313" key="9">
    <source>
        <dbReference type="EMBL" id="CAD7700838.1"/>
    </source>
</evidence>
<dbReference type="CDD" id="cd11660">
    <property type="entry name" value="SANT_TRF"/>
    <property type="match status" value="1"/>
</dbReference>
<reference evidence="9" key="1">
    <citation type="submission" date="2020-12" db="EMBL/GenBank/DDBJ databases">
        <authorList>
            <person name="Iha C."/>
        </authorList>
    </citation>
    <scope>NUCLEOTIDE SEQUENCE</scope>
</reference>
<feature type="domain" description="HTH myb-type" evidence="8">
    <location>
        <begin position="16"/>
        <end position="68"/>
    </location>
</feature>
<sequence length="522" mass="58650">MGVGMKRATGRAYNVWTAGEEDALRAGVRRHGVGAWETIRQDEEYPALRKRSGVQLKDKWRNLVKFRKLGEEELRGLPSRTGGPWSRRGSMRHELQGDGVGAERNVSATFQVEETIARVQRTCNANCVADKNGHDASEKQRRSVRSCARGPHRFDEFFTDFDGVDGEGWGKRKVPRGHHRAQECRKLAPRAEDRRYGIYDVRRYSYHSMPNNAGRNDDRKLEMVAGGKEEEESFVVDCPCGVTYDDGQMMIECELCKAWAHIRCLKERMGRFRSPSDQDSQTYLCHKCQARRPMTPHSPNTTTQEHPFKTAEVEGGHPLAGFKVPRKKRLQRRPRLDVRSWCSWMRPLMTSSCGKRDRRSRFMAEESPWVQCEEFGPGFGVGAFPGMGFGGFGAQCGYGGVEMLHAQLMAAREQLRFLPQNLAALALYTQALQSTTPDSQLLMPERQCQSFLPQAMAAHLAHQMGLLRTGSPCTTPHGLIAGPPVPKKLKREGSGVPDCGFDFQREGFQGSCAGGFKHKAKA</sequence>
<dbReference type="GO" id="GO:0005634">
    <property type="term" value="C:nucleus"/>
    <property type="evidence" value="ECO:0007669"/>
    <property type="project" value="UniProtKB-SubCell"/>
</dbReference>
<comment type="caution">
    <text evidence="9">The sequence shown here is derived from an EMBL/GenBank/DDBJ whole genome shotgun (WGS) entry which is preliminary data.</text>
</comment>
<organism evidence="9 10">
    <name type="scientific">Ostreobium quekettii</name>
    <dbReference type="NCBI Taxonomy" id="121088"/>
    <lineage>
        <taxon>Eukaryota</taxon>
        <taxon>Viridiplantae</taxon>
        <taxon>Chlorophyta</taxon>
        <taxon>core chlorophytes</taxon>
        <taxon>Ulvophyceae</taxon>
        <taxon>TCBD clade</taxon>
        <taxon>Bryopsidales</taxon>
        <taxon>Ostreobineae</taxon>
        <taxon>Ostreobiaceae</taxon>
        <taxon>Ostreobium</taxon>
    </lineage>
</organism>
<dbReference type="Pfam" id="PF00249">
    <property type="entry name" value="Myb_DNA-binding"/>
    <property type="match status" value="1"/>
</dbReference>
<evidence type="ECO:0000259" key="8">
    <source>
        <dbReference type="PROSITE" id="PS51294"/>
    </source>
</evidence>
<keyword evidence="10" id="KW-1185">Reference proteome</keyword>
<dbReference type="GO" id="GO:0008270">
    <property type="term" value="F:zinc ion binding"/>
    <property type="evidence" value="ECO:0007669"/>
    <property type="project" value="UniProtKB-KW"/>
</dbReference>
<protein>
    <submittedName>
        <fullName evidence="9">Uncharacterized protein</fullName>
    </submittedName>
</protein>
<keyword evidence="3" id="KW-0479">Metal-binding</keyword>
<evidence type="ECO:0000256" key="5">
    <source>
        <dbReference type="ARBA" id="ARBA00023125"/>
    </source>
</evidence>
<evidence type="ECO:0000256" key="3">
    <source>
        <dbReference type="ARBA" id="ARBA00022771"/>
    </source>
</evidence>
<dbReference type="AlphaFoldDB" id="A0A8S1J4X5"/>
<dbReference type="PANTHER" id="PTHR46267">
    <property type="entry name" value="SINGLE MYB HISTONE 4"/>
    <property type="match status" value="1"/>
</dbReference>
<accession>A0A8S1J4X5</accession>
<feature type="domain" description="Myb-like" evidence="7">
    <location>
        <begin position="16"/>
        <end position="64"/>
    </location>
</feature>
<dbReference type="EMBL" id="CAJHUC010001354">
    <property type="protein sequence ID" value="CAD7700838.1"/>
    <property type="molecule type" value="Genomic_DNA"/>
</dbReference>
<keyword evidence="5" id="KW-0238">DNA-binding</keyword>
<keyword evidence="3" id="KW-0863">Zinc-finger</keyword>
<dbReference type="SUPFAM" id="SSF57903">
    <property type="entry name" value="FYVE/PHD zinc finger"/>
    <property type="match status" value="1"/>
</dbReference>
<name>A0A8S1J4X5_9CHLO</name>
<evidence type="ECO:0000256" key="2">
    <source>
        <dbReference type="ARBA" id="ARBA00022454"/>
    </source>
</evidence>
<dbReference type="Gene3D" id="1.10.246.220">
    <property type="match status" value="1"/>
</dbReference>
<keyword evidence="2" id="KW-0158">Chromosome</keyword>
<dbReference type="Proteomes" id="UP000708148">
    <property type="component" value="Unassembled WGS sequence"/>
</dbReference>
<evidence type="ECO:0000256" key="1">
    <source>
        <dbReference type="ARBA" id="ARBA00004123"/>
    </source>
</evidence>
<dbReference type="PANTHER" id="PTHR46267:SF15">
    <property type="entry name" value="WINGED HELIX-TURN-HELIX TRANSCRIPTION REPRESSOR DNA-BINDING PROTEIN-RELATED"/>
    <property type="match status" value="1"/>
</dbReference>
<gene>
    <name evidence="9" type="ORF">OSTQU699_LOCUS6197</name>
</gene>
<dbReference type="InterPro" id="IPR001005">
    <property type="entry name" value="SANT/Myb"/>
</dbReference>
<proteinExistence type="predicted"/>
<evidence type="ECO:0000256" key="6">
    <source>
        <dbReference type="ARBA" id="ARBA00023242"/>
    </source>
</evidence>
<dbReference type="InterPro" id="IPR013083">
    <property type="entry name" value="Znf_RING/FYVE/PHD"/>
</dbReference>
<keyword evidence="4" id="KW-0862">Zinc</keyword>
<keyword evidence="6" id="KW-0539">Nucleus</keyword>
<dbReference type="GO" id="GO:0003691">
    <property type="term" value="F:double-stranded telomeric DNA binding"/>
    <property type="evidence" value="ECO:0007669"/>
    <property type="project" value="InterPro"/>
</dbReference>
<evidence type="ECO:0000256" key="4">
    <source>
        <dbReference type="ARBA" id="ARBA00022833"/>
    </source>
</evidence>
<dbReference type="InterPro" id="IPR009057">
    <property type="entry name" value="Homeodomain-like_sf"/>
</dbReference>
<evidence type="ECO:0000313" key="10">
    <source>
        <dbReference type="Proteomes" id="UP000708148"/>
    </source>
</evidence>
<dbReference type="PROSITE" id="PS51294">
    <property type="entry name" value="HTH_MYB"/>
    <property type="match status" value="1"/>
</dbReference>